<sequence length="314" mass="33450">MEFCVRSIPRILMAAIALAVLSACSDSGRGGNEASADAGSGVADGKPMVVTTFSIVADLARNVGGEEAEVVSIVPIGADVHTYQPTPPAIASIQSADLLLWNGLNLEIWFERFLEGIDAPSILVSEGVEPISIGVDGADVPNPHAWMSLSNARLYVENIREALIEIDPDSEEAYRANAESYLAKIDALDGTLRERLAAVPEERRVLATSEGAFSYLARDLGLRELYIWPMNADAQGTPDQMRVMITDVRQSGAPAVFSESTVSDKPARQVAREAGVAYGGVLYVDSLSEPGGPVPSYLDLMTVTTDAIAKALER</sequence>
<evidence type="ECO:0000256" key="7">
    <source>
        <dbReference type="SAM" id="SignalP"/>
    </source>
</evidence>
<feature type="chain" id="PRO_5012150004" evidence="7">
    <location>
        <begin position="20"/>
        <end position="314"/>
    </location>
</feature>
<keyword evidence="4" id="KW-0479">Metal-binding</keyword>
<evidence type="ECO:0000256" key="2">
    <source>
        <dbReference type="ARBA" id="ARBA00011028"/>
    </source>
</evidence>
<dbReference type="SUPFAM" id="SSF53807">
    <property type="entry name" value="Helical backbone' metal receptor"/>
    <property type="match status" value="1"/>
</dbReference>
<dbReference type="PANTHER" id="PTHR42953:SF1">
    <property type="entry name" value="METAL-BINDING PROTEIN HI_0362-RELATED"/>
    <property type="match status" value="1"/>
</dbReference>
<evidence type="ECO:0000313" key="8">
    <source>
        <dbReference type="EMBL" id="OXT02634.1"/>
    </source>
</evidence>
<evidence type="ECO:0000256" key="3">
    <source>
        <dbReference type="ARBA" id="ARBA00022448"/>
    </source>
</evidence>
<keyword evidence="3 6" id="KW-0813">Transport</keyword>
<evidence type="ECO:0000256" key="1">
    <source>
        <dbReference type="ARBA" id="ARBA00004196"/>
    </source>
</evidence>
<evidence type="ECO:0000256" key="5">
    <source>
        <dbReference type="ARBA" id="ARBA00022729"/>
    </source>
</evidence>
<evidence type="ECO:0000313" key="9">
    <source>
        <dbReference type="Proteomes" id="UP000215405"/>
    </source>
</evidence>
<dbReference type="PROSITE" id="PS51257">
    <property type="entry name" value="PROKAR_LIPOPROTEIN"/>
    <property type="match status" value="1"/>
</dbReference>
<evidence type="ECO:0000256" key="4">
    <source>
        <dbReference type="ARBA" id="ARBA00022723"/>
    </source>
</evidence>
<feature type="signal peptide" evidence="7">
    <location>
        <begin position="1"/>
        <end position="19"/>
    </location>
</feature>
<keyword evidence="5 7" id="KW-0732">Signal</keyword>
<dbReference type="PANTHER" id="PTHR42953">
    <property type="entry name" value="HIGH-AFFINITY ZINC UPTAKE SYSTEM PROTEIN ZNUA-RELATED"/>
    <property type="match status" value="1"/>
</dbReference>
<dbReference type="PRINTS" id="PR00690">
    <property type="entry name" value="ADHESNFAMILY"/>
</dbReference>
<dbReference type="Proteomes" id="UP000215405">
    <property type="component" value="Unassembled WGS sequence"/>
</dbReference>
<dbReference type="GO" id="GO:0007155">
    <property type="term" value="P:cell adhesion"/>
    <property type="evidence" value="ECO:0007669"/>
    <property type="project" value="InterPro"/>
</dbReference>
<dbReference type="AlphaFoldDB" id="A0A231V3A3"/>
<dbReference type="GO" id="GO:0046872">
    <property type="term" value="F:metal ion binding"/>
    <property type="evidence" value="ECO:0007669"/>
    <property type="project" value="UniProtKB-KW"/>
</dbReference>
<proteinExistence type="inferred from homology"/>
<dbReference type="Pfam" id="PF01297">
    <property type="entry name" value="ZnuA"/>
    <property type="match status" value="1"/>
</dbReference>
<keyword evidence="9" id="KW-1185">Reference proteome</keyword>
<dbReference type="RefSeq" id="WP_420814465.1">
    <property type="nucleotide sequence ID" value="NZ_NBYO01000001.1"/>
</dbReference>
<dbReference type="InterPro" id="IPR006128">
    <property type="entry name" value="Lipoprotein_PsaA-like"/>
</dbReference>
<dbReference type="InterPro" id="IPR006127">
    <property type="entry name" value="ZnuA-like"/>
</dbReference>
<dbReference type="Gene3D" id="3.40.50.1980">
    <property type="entry name" value="Nitrogenase molybdenum iron protein domain"/>
    <property type="match status" value="2"/>
</dbReference>
<name>A0A231V3A3_9HYPH</name>
<dbReference type="GO" id="GO:0030001">
    <property type="term" value="P:metal ion transport"/>
    <property type="evidence" value="ECO:0007669"/>
    <property type="project" value="InterPro"/>
</dbReference>
<dbReference type="PRINTS" id="PR00691">
    <property type="entry name" value="ADHESINB"/>
</dbReference>
<comment type="similarity">
    <text evidence="2 6">Belongs to the bacterial solute-binding protein 9 family.</text>
</comment>
<evidence type="ECO:0000256" key="6">
    <source>
        <dbReference type="RuleBase" id="RU003512"/>
    </source>
</evidence>
<dbReference type="InterPro" id="IPR006129">
    <property type="entry name" value="AdhesinB"/>
</dbReference>
<dbReference type="EMBL" id="NBYO01000001">
    <property type="protein sequence ID" value="OXT02634.1"/>
    <property type="molecule type" value="Genomic_DNA"/>
</dbReference>
<reference evidence="9" key="1">
    <citation type="journal article" date="2017" name="Int. J. Syst. Evol. Microbiol.">
        <title>Notoacmeibacter marinus gen. nov., sp. nov., isolated from the gut of a limpet and proposal of Notoacmeibacteraceae fam. nov. in the order Rhizobiales of the class Alphaproteobacteria.</title>
        <authorList>
            <person name="Huang Z."/>
            <person name="Guo F."/>
            <person name="Lai Q."/>
        </authorList>
    </citation>
    <scope>NUCLEOTIDE SEQUENCE [LARGE SCALE GENOMIC DNA]</scope>
    <source>
        <strain evidence="9">XMTR2A4</strain>
    </source>
</reference>
<dbReference type="CDD" id="cd01137">
    <property type="entry name" value="PsaA"/>
    <property type="match status" value="1"/>
</dbReference>
<comment type="caution">
    <text evidence="8">The sequence shown here is derived from an EMBL/GenBank/DDBJ whole genome shotgun (WGS) entry which is preliminary data.</text>
</comment>
<organism evidence="8 9">
    <name type="scientific">Notoacmeibacter marinus</name>
    <dbReference type="NCBI Taxonomy" id="1876515"/>
    <lineage>
        <taxon>Bacteria</taxon>
        <taxon>Pseudomonadati</taxon>
        <taxon>Pseudomonadota</taxon>
        <taxon>Alphaproteobacteria</taxon>
        <taxon>Hyphomicrobiales</taxon>
        <taxon>Notoacmeibacteraceae</taxon>
        <taxon>Notoacmeibacter</taxon>
    </lineage>
</organism>
<dbReference type="GO" id="GO:0030313">
    <property type="term" value="C:cell envelope"/>
    <property type="evidence" value="ECO:0007669"/>
    <property type="project" value="UniProtKB-SubCell"/>
</dbReference>
<comment type="subcellular location">
    <subcellularLocation>
        <location evidence="1">Cell envelope</location>
    </subcellularLocation>
</comment>
<dbReference type="InterPro" id="IPR050492">
    <property type="entry name" value="Bact_metal-bind_prot9"/>
</dbReference>
<accession>A0A231V3A3</accession>
<protein>
    <submittedName>
        <fullName evidence="8">Iron ABC transporter substrate-binding protein</fullName>
    </submittedName>
</protein>
<gene>
    <name evidence="8" type="ORF">B7H23_07030</name>
</gene>